<dbReference type="Pfam" id="PF07705">
    <property type="entry name" value="CARDB"/>
    <property type="match status" value="1"/>
</dbReference>
<evidence type="ECO:0000313" key="4">
    <source>
        <dbReference type="Proteomes" id="UP000239936"/>
    </source>
</evidence>
<feature type="domain" description="CARDB" evidence="1">
    <location>
        <begin position="480"/>
        <end position="588"/>
    </location>
</feature>
<dbReference type="GO" id="GO:0030246">
    <property type="term" value="F:carbohydrate binding"/>
    <property type="evidence" value="ECO:0007669"/>
    <property type="project" value="InterPro"/>
</dbReference>
<dbReference type="InterPro" id="IPR044060">
    <property type="entry name" value="Bacterial_rp_domain"/>
</dbReference>
<gene>
    <name evidence="3" type="ORF">CXB77_09755</name>
</gene>
<feature type="domain" description="Bacterial repeat" evidence="2">
    <location>
        <begin position="397"/>
        <end position="476"/>
    </location>
</feature>
<dbReference type="Gene3D" id="2.60.40.1120">
    <property type="entry name" value="Carboxypeptidase-like, regulatory domain"/>
    <property type="match status" value="1"/>
</dbReference>
<comment type="caution">
    <text evidence="3">The sequence shown here is derived from an EMBL/GenBank/DDBJ whole genome shotgun (WGS) entry which is preliminary data.</text>
</comment>
<organism evidence="3 4">
    <name type="scientific">Chromatium okenii</name>
    <dbReference type="NCBI Taxonomy" id="61644"/>
    <lineage>
        <taxon>Bacteria</taxon>
        <taxon>Pseudomonadati</taxon>
        <taxon>Pseudomonadota</taxon>
        <taxon>Gammaproteobacteria</taxon>
        <taxon>Chromatiales</taxon>
        <taxon>Chromatiaceae</taxon>
        <taxon>Chromatium</taxon>
    </lineage>
</organism>
<evidence type="ECO:0008006" key="5">
    <source>
        <dbReference type="Google" id="ProtNLM"/>
    </source>
</evidence>
<accession>A0A2S7XQW0</accession>
<dbReference type="AlphaFoldDB" id="A0A2S7XQW0"/>
<evidence type="ECO:0000259" key="1">
    <source>
        <dbReference type="Pfam" id="PF07705"/>
    </source>
</evidence>
<name>A0A2S7XQW0_9GAMM</name>
<dbReference type="SUPFAM" id="SSF49452">
    <property type="entry name" value="Starch-binding domain-like"/>
    <property type="match status" value="1"/>
</dbReference>
<evidence type="ECO:0000259" key="2">
    <source>
        <dbReference type="Pfam" id="PF18998"/>
    </source>
</evidence>
<evidence type="ECO:0000313" key="3">
    <source>
        <dbReference type="EMBL" id="PQJ96095.1"/>
    </source>
</evidence>
<keyword evidence="4" id="KW-1185">Reference proteome</keyword>
<reference evidence="3 4" key="1">
    <citation type="submission" date="2018-01" db="EMBL/GenBank/DDBJ databases">
        <title>The complete genome sequence of Chromatium okenii LaCa, a purple sulfur bacterium with a turbulent life.</title>
        <authorList>
            <person name="Luedin S.M."/>
            <person name="Liechti N."/>
            <person name="Storelli N."/>
            <person name="Danza F."/>
            <person name="Wittwer M."/>
            <person name="Pothier J.F."/>
            <person name="Tonolla M.A."/>
        </authorList>
    </citation>
    <scope>NUCLEOTIDE SEQUENCE [LARGE SCALE GENOMIC DNA]</scope>
    <source>
        <strain evidence="3 4">LaCa</strain>
    </source>
</reference>
<dbReference type="Proteomes" id="UP000239936">
    <property type="component" value="Unassembled WGS sequence"/>
</dbReference>
<dbReference type="Pfam" id="PF18998">
    <property type="entry name" value="Flg_new_2"/>
    <property type="match status" value="2"/>
</dbReference>
<dbReference type="InterPro" id="IPR011635">
    <property type="entry name" value="CARDB"/>
</dbReference>
<feature type="domain" description="Bacterial repeat" evidence="2">
    <location>
        <begin position="338"/>
        <end position="394"/>
    </location>
</feature>
<dbReference type="Pfam" id="PF13620">
    <property type="entry name" value="CarboxypepD_reg"/>
    <property type="match status" value="1"/>
</dbReference>
<proteinExistence type="predicted"/>
<protein>
    <recommendedName>
        <fullName evidence="5">CARDB domain-containing protein</fullName>
    </recommendedName>
</protein>
<sequence length="593" mass="64267">MFSGDILMKRLIHYLLSVVLSYAAIANAENYTLQHEEMFNTAEAQQIVRYGDIDNLGFGWPEGFDPFSGESTPGHGYPWIANSEDADGTDRIMVVSSYVGTPPAGQDGYTSYTSRPDNMPREIVIPFTAPNPLLNSAILQIFVDDFQALVWQAHYQVTMNSVRVPELEELLNSLEQTGPIGKLITFQIPDYIIDTMHDNQLKIMVDDPETGAGDGFAFDFFRLLINPRQLQNTGIINGYVFDKITSQPLAEAMVAASTTQVKTNAAGYYEMQQVPAGLVNLRADIIVGYQSETVNLDLVANTTITHDFYLNPLEMYQLFVNKKGDGLVTSKDGIINCGSVCSGDFESGSSVILTAKPIGDFVFGGWSDPCSNQTDDCIVNMNQAQTVTAIFNPISSYMLSINKIGKGTVTSSPAGINCGTACNKKFASGLVITLTAKPNSGATFIGWKGCTALASEPLQCSITLTNKKTVTATFGAAETADIKVTAIKLTPASPRTDSVFSAEITVKNQGSATVNGGYLDVWSNQPKTQKCSAFGEAWIDIGSLDAGASKTLTVNLRSNSHGSKTLRAFADSWCQTRESNEDNNQMTKKYTVK</sequence>
<dbReference type="InterPro" id="IPR013784">
    <property type="entry name" value="Carb-bd-like_fold"/>
</dbReference>
<dbReference type="EMBL" id="PPGH01000035">
    <property type="protein sequence ID" value="PQJ96095.1"/>
    <property type="molecule type" value="Genomic_DNA"/>
</dbReference>
<dbReference type="InterPro" id="IPR013783">
    <property type="entry name" value="Ig-like_fold"/>
</dbReference>
<dbReference type="Gene3D" id="2.60.40.10">
    <property type="entry name" value="Immunoglobulins"/>
    <property type="match status" value="1"/>
</dbReference>
<dbReference type="OrthoDB" id="5747841at2"/>